<feature type="domain" description="Sushi" evidence="6">
    <location>
        <begin position="60"/>
        <end position="122"/>
    </location>
</feature>
<evidence type="ECO:0000256" key="3">
    <source>
        <dbReference type="SAM" id="MobiDB-lite"/>
    </source>
</evidence>
<keyword evidence="1" id="KW-1015">Disulfide bond</keyword>
<name>A0ABM5GLM9_9SAUR</name>
<keyword evidence="5" id="KW-0732">Signal</keyword>
<feature type="chain" id="PRO_5047281331" evidence="5">
    <location>
        <begin position="50"/>
        <end position="376"/>
    </location>
</feature>
<keyword evidence="4" id="KW-0472">Membrane</keyword>
<feature type="compositionally biased region" description="Pro residues" evidence="3">
    <location>
        <begin position="53"/>
        <end position="68"/>
    </location>
</feature>
<feature type="compositionally biased region" description="Polar residues" evidence="3">
    <location>
        <begin position="179"/>
        <end position="188"/>
    </location>
</feature>
<keyword evidence="7" id="KW-1185">Reference proteome</keyword>
<feature type="region of interest" description="Disordered" evidence="3">
    <location>
        <begin position="1"/>
        <end position="20"/>
    </location>
</feature>
<dbReference type="GeneID" id="110070598"/>
<evidence type="ECO:0000256" key="1">
    <source>
        <dbReference type="ARBA" id="ARBA00023157"/>
    </source>
</evidence>
<feature type="signal peptide" evidence="5">
    <location>
        <begin position="1"/>
        <end position="49"/>
    </location>
</feature>
<evidence type="ECO:0000256" key="2">
    <source>
        <dbReference type="PROSITE-ProRule" id="PRU00302"/>
    </source>
</evidence>
<comment type="caution">
    <text evidence="2">Lacks conserved residue(s) required for the propagation of feature annotation.</text>
</comment>
<dbReference type="InterPro" id="IPR042372">
    <property type="entry name" value="IL15RA"/>
</dbReference>
<dbReference type="Gene3D" id="2.20.28.230">
    <property type="match status" value="1"/>
</dbReference>
<keyword evidence="4" id="KW-0812">Transmembrane</keyword>
<evidence type="ECO:0000256" key="4">
    <source>
        <dbReference type="SAM" id="Phobius"/>
    </source>
</evidence>
<evidence type="ECO:0000313" key="8">
    <source>
        <dbReference type="RefSeq" id="XP_072858560.1"/>
    </source>
</evidence>
<dbReference type="Proteomes" id="UP001652642">
    <property type="component" value="Chromosome 5"/>
</dbReference>
<dbReference type="InterPro" id="IPR000436">
    <property type="entry name" value="Sushi_SCR_CCP_dom"/>
</dbReference>
<evidence type="ECO:0000259" key="6">
    <source>
        <dbReference type="PROSITE" id="PS50923"/>
    </source>
</evidence>
<dbReference type="SUPFAM" id="SSF57535">
    <property type="entry name" value="Complement control module/SCR domain"/>
    <property type="match status" value="1"/>
</dbReference>
<evidence type="ECO:0000313" key="7">
    <source>
        <dbReference type="Proteomes" id="UP001652642"/>
    </source>
</evidence>
<dbReference type="RefSeq" id="XP_072858560.1">
    <property type="nucleotide sequence ID" value="XM_073002459.1"/>
</dbReference>
<dbReference type="PROSITE" id="PS50923">
    <property type="entry name" value="SUSHI"/>
    <property type="match status" value="1"/>
</dbReference>
<feature type="region of interest" description="Disordered" evidence="3">
    <location>
        <begin position="315"/>
        <end position="376"/>
    </location>
</feature>
<keyword evidence="8" id="KW-0675">Receptor</keyword>
<evidence type="ECO:0000256" key="5">
    <source>
        <dbReference type="SAM" id="SignalP"/>
    </source>
</evidence>
<feature type="region of interest" description="Disordered" evidence="3">
    <location>
        <begin position="48"/>
        <end position="72"/>
    </location>
</feature>
<gene>
    <name evidence="8" type="primary">IL15RA</name>
</gene>
<keyword evidence="2" id="KW-0768">Sushi</keyword>
<protein>
    <submittedName>
        <fullName evidence="8">Interleukin-15 receptor subunit alpha</fullName>
    </submittedName>
</protein>
<feature type="region of interest" description="Disordered" evidence="3">
    <location>
        <begin position="114"/>
        <end position="266"/>
    </location>
</feature>
<feature type="compositionally biased region" description="Polar residues" evidence="3">
    <location>
        <begin position="223"/>
        <end position="247"/>
    </location>
</feature>
<organism evidence="7 8">
    <name type="scientific">Pogona vitticeps</name>
    <name type="common">central bearded dragon</name>
    <dbReference type="NCBI Taxonomy" id="103695"/>
    <lineage>
        <taxon>Eukaryota</taxon>
        <taxon>Metazoa</taxon>
        <taxon>Chordata</taxon>
        <taxon>Craniata</taxon>
        <taxon>Vertebrata</taxon>
        <taxon>Euteleostomi</taxon>
        <taxon>Lepidosauria</taxon>
        <taxon>Squamata</taxon>
        <taxon>Bifurcata</taxon>
        <taxon>Unidentata</taxon>
        <taxon>Episquamata</taxon>
        <taxon>Toxicofera</taxon>
        <taxon>Iguania</taxon>
        <taxon>Acrodonta</taxon>
        <taxon>Agamidae</taxon>
        <taxon>Amphibolurinae</taxon>
        <taxon>Pogona</taxon>
    </lineage>
</organism>
<sequence>MGRPRRRRSPPGLKAGSPPAGRPKWRRLFLLLLLLSALLGLLPCRPAEAASPSAPPPPEGQCGSPPPMANAHIAEGATGTRLRYSCAKNYKRQAGTSSLVVCKYNEMSKKPEWTRPNINCIRDPSLPPEPETATEDSGRETEASTPNSPEAAGVDPSVTSAHPYESRTDPSPSPPGTAGVTSGPTTATAGFAEDGEGTPPGEATERVTPSHGSATPVSRARTSKTLTAGSSPTVVPSEGTVGNTTRASDPASPESRKGTDSSLYRQQKWPPYGGSLLDDFLYFSIGFPALAVGFIVICSLLWCLYRRKRGTVVGPHTEESIPMAPVTSREEGSSFSPLDDPEPSGEGAPMLRIHHAAPTSLAHHQASANRDGDGSS</sequence>
<dbReference type="SMART" id="SM00032">
    <property type="entry name" value="CCP"/>
    <property type="match status" value="1"/>
</dbReference>
<dbReference type="PANTHER" id="PTHR15060">
    <property type="entry name" value="INTERLEUKIN-15 RECEPTOR SUBUNIT ALPHA"/>
    <property type="match status" value="1"/>
</dbReference>
<accession>A0ABM5GLM9</accession>
<reference evidence="8" key="1">
    <citation type="submission" date="2025-08" db="UniProtKB">
        <authorList>
            <consortium name="RefSeq"/>
        </authorList>
    </citation>
    <scope>IDENTIFICATION</scope>
</reference>
<proteinExistence type="predicted"/>
<dbReference type="PANTHER" id="PTHR15060:SF0">
    <property type="entry name" value="INTERLEUKIN-15 RECEPTOR SUBUNIT ALPHA"/>
    <property type="match status" value="1"/>
</dbReference>
<feature type="transmembrane region" description="Helical" evidence="4">
    <location>
        <begin position="280"/>
        <end position="305"/>
    </location>
</feature>
<dbReference type="InterPro" id="IPR035976">
    <property type="entry name" value="Sushi/SCR/CCP_sf"/>
</dbReference>
<keyword evidence="4" id="KW-1133">Transmembrane helix</keyword>